<dbReference type="SFLD" id="SFLDG01067">
    <property type="entry name" value="SPASM/twitch_domain_containing"/>
    <property type="match status" value="1"/>
</dbReference>
<dbReference type="AlphaFoldDB" id="A0A150WSW3"/>
<evidence type="ECO:0000256" key="4">
    <source>
        <dbReference type="ARBA" id="ARBA00023004"/>
    </source>
</evidence>
<keyword evidence="8" id="KW-1185">Reference proteome</keyword>
<keyword evidence="5" id="KW-0411">Iron-sulfur</keyword>
<sequence length="425" mass="47442">MEQRRFKDIVAFKEGQNAPMAFHARNLEVAEISEELWNQLENGSDASLQAQIEAWELENSPEVLRGKSTRNIRQLILNVTQICNLKCTYCAAGGDGSYGSPQTRINVEKTLPQIKFFLERIAEGETFKIQFLGGEPLLYPDGIQEIGNYVRMIAAERNITAQFGIVTNGTLITDRALEVLTSLNMGVTVSIDGPAEINDRMRPAKNGQGSTAMTLAGLKKLAAVKSSLRHLGVHGVFNTENTDLVAAFEFYRSLNVDSYEFTFAVDENDDDSNRLFVEQMNLVAKKAYAEDGEQGLRKISLFEKYFDALDKQQQTENHCGAGKSFLMIDARNGVFTCPWDVNDKSEKVGQGTIINDSQLEEYAAPLIEKNNCGNCWARFMCGGGCMFIHKQATGNKHKKDGQFCYRTRSLVATALKYYKHSRIAS</sequence>
<protein>
    <submittedName>
        <fullName evidence="7">Radical SAM/SPASM domain-containing protein</fullName>
    </submittedName>
</protein>
<name>A0A150WSW3_BDEBC</name>
<keyword evidence="4" id="KW-0408">Iron</keyword>
<proteinExistence type="predicted"/>
<dbReference type="Gene3D" id="3.20.20.70">
    <property type="entry name" value="Aldolase class I"/>
    <property type="match status" value="1"/>
</dbReference>
<evidence type="ECO:0000313" key="8">
    <source>
        <dbReference type="Proteomes" id="UP000075320"/>
    </source>
</evidence>
<dbReference type="SFLD" id="SFLDG01384">
    <property type="entry name" value="thioether_bond_formation_requi"/>
    <property type="match status" value="1"/>
</dbReference>
<comment type="cofactor">
    <cofactor evidence="1">
        <name>[4Fe-4S] cluster</name>
        <dbReference type="ChEBI" id="CHEBI:49883"/>
    </cofactor>
</comment>
<dbReference type="OrthoDB" id="5288974at2"/>
<reference evidence="7 8" key="1">
    <citation type="submission" date="2016-03" db="EMBL/GenBank/DDBJ databases">
        <authorList>
            <person name="Ploux O."/>
        </authorList>
    </citation>
    <scope>NUCLEOTIDE SEQUENCE [LARGE SCALE GENOMIC DNA]</scope>
    <source>
        <strain evidence="7 8">R0</strain>
    </source>
</reference>
<dbReference type="SMART" id="SM00729">
    <property type="entry name" value="Elp3"/>
    <property type="match status" value="1"/>
</dbReference>
<dbReference type="PANTHER" id="PTHR43273">
    <property type="entry name" value="ANAEROBIC SULFATASE-MATURATING ENZYME HOMOLOG ASLB-RELATED"/>
    <property type="match status" value="1"/>
</dbReference>
<dbReference type="GO" id="GO:0051536">
    <property type="term" value="F:iron-sulfur cluster binding"/>
    <property type="evidence" value="ECO:0007669"/>
    <property type="project" value="UniProtKB-KW"/>
</dbReference>
<dbReference type="PROSITE" id="PS51918">
    <property type="entry name" value="RADICAL_SAM"/>
    <property type="match status" value="1"/>
</dbReference>
<dbReference type="RefSeq" id="WP_061835042.1">
    <property type="nucleotide sequence ID" value="NZ_LUKE01000001.1"/>
</dbReference>
<keyword evidence="3" id="KW-0479">Metal-binding</keyword>
<gene>
    <name evidence="7" type="ORF">AZI86_03660</name>
</gene>
<dbReference type="Proteomes" id="UP000075320">
    <property type="component" value="Unassembled WGS sequence"/>
</dbReference>
<keyword evidence="2" id="KW-0949">S-adenosyl-L-methionine</keyword>
<dbReference type="SFLD" id="SFLDG01386">
    <property type="entry name" value="main_SPASM_domain-containing"/>
    <property type="match status" value="1"/>
</dbReference>
<dbReference type="Pfam" id="PF04055">
    <property type="entry name" value="Radical_SAM"/>
    <property type="match status" value="1"/>
</dbReference>
<accession>A0A150WSW3</accession>
<dbReference type="SUPFAM" id="SSF102114">
    <property type="entry name" value="Radical SAM enzymes"/>
    <property type="match status" value="1"/>
</dbReference>
<evidence type="ECO:0000259" key="6">
    <source>
        <dbReference type="PROSITE" id="PS51918"/>
    </source>
</evidence>
<dbReference type="InterPro" id="IPR023885">
    <property type="entry name" value="4Fe4S-binding_SPASM_dom"/>
</dbReference>
<evidence type="ECO:0000313" key="7">
    <source>
        <dbReference type="EMBL" id="KYG67457.1"/>
    </source>
</evidence>
<dbReference type="NCBIfam" id="TIGR04085">
    <property type="entry name" value="rSAM_more_4Fe4S"/>
    <property type="match status" value="1"/>
</dbReference>
<dbReference type="SFLD" id="SFLDS00029">
    <property type="entry name" value="Radical_SAM"/>
    <property type="match status" value="1"/>
</dbReference>
<dbReference type="InterPro" id="IPR007197">
    <property type="entry name" value="rSAM"/>
</dbReference>
<dbReference type="GO" id="GO:0046872">
    <property type="term" value="F:metal ion binding"/>
    <property type="evidence" value="ECO:0007669"/>
    <property type="project" value="UniProtKB-KW"/>
</dbReference>
<dbReference type="EMBL" id="LUKE01000001">
    <property type="protein sequence ID" value="KYG67457.1"/>
    <property type="molecule type" value="Genomic_DNA"/>
</dbReference>
<dbReference type="CDD" id="cd01335">
    <property type="entry name" value="Radical_SAM"/>
    <property type="match status" value="1"/>
</dbReference>
<dbReference type="InterPro" id="IPR058240">
    <property type="entry name" value="rSAM_sf"/>
</dbReference>
<dbReference type="InterPro" id="IPR023867">
    <property type="entry name" value="Sulphatase_maturase_rSAM"/>
</dbReference>
<dbReference type="InterPro" id="IPR006638">
    <property type="entry name" value="Elp3/MiaA/NifB-like_rSAM"/>
</dbReference>
<comment type="caution">
    <text evidence="7">The sequence shown here is derived from an EMBL/GenBank/DDBJ whole genome shotgun (WGS) entry which is preliminary data.</text>
</comment>
<evidence type="ECO:0000256" key="1">
    <source>
        <dbReference type="ARBA" id="ARBA00001966"/>
    </source>
</evidence>
<organism evidence="7 8">
    <name type="scientific">Bdellovibrio bacteriovorus</name>
    <dbReference type="NCBI Taxonomy" id="959"/>
    <lineage>
        <taxon>Bacteria</taxon>
        <taxon>Pseudomonadati</taxon>
        <taxon>Bdellovibrionota</taxon>
        <taxon>Bdellovibrionia</taxon>
        <taxon>Bdellovibrionales</taxon>
        <taxon>Pseudobdellovibrionaceae</taxon>
        <taxon>Bdellovibrio</taxon>
    </lineage>
</organism>
<evidence type="ECO:0000256" key="5">
    <source>
        <dbReference type="ARBA" id="ARBA00023014"/>
    </source>
</evidence>
<dbReference type="PANTHER" id="PTHR43273:SF8">
    <property type="entry name" value="RADICAL SAM DOMAIN PROTEIN"/>
    <property type="match status" value="1"/>
</dbReference>
<evidence type="ECO:0000256" key="3">
    <source>
        <dbReference type="ARBA" id="ARBA00022723"/>
    </source>
</evidence>
<dbReference type="InterPro" id="IPR013785">
    <property type="entry name" value="Aldolase_TIM"/>
</dbReference>
<evidence type="ECO:0000256" key="2">
    <source>
        <dbReference type="ARBA" id="ARBA00022691"/>
    </source>
</evidence>
<dbReference type="GO" id="GO:0016491">
    <property type="term" value="F:oxidoreductase activity"/>
    <property type="evidence" value="ECO:0007669"/>
    <property type="project" value="InterPro"/>
</dbReference>
<feature type="domain" description="Radical SAM core" evidence="6">
    <location>
        <begin position="69"/>
        <end position="303"/>
    </location>
</feature>